<feature type="non-terminal residue" evidence="2">
    <location>
        <position position="1"/>
    </location>
</feature>
<evidence type="ECO:0000313" key="3">
    <source>
        <dbReference type="Proteomes" id="UP000824469"/>
    </source>
</evidence>
<dbReference type="Proteomes" id="UP000824469">
    <property type="component" value="Unassembled WGS sequence"/>
</dbReference>
<protein>
    <submittedName>
        <fullName evidence="2">Uncharacterized protein</fullName>
    </submittedName>
</protein>
<dbReference type="Pfam" id="PF09366">
    <property type="entry name" value="DUF1997"/>
    <property type="match status" value="1"/>
</dbReference>
<accession>A0AA38FK51</accession>
<evidence type="ECO:0000313" key="2">
    <source>
        <dbReference type="EMBL" id="KAH9305411.1"/>
    </source>
</evidence>
<dbReference type="PANTHER" id="PTHR34131:SF2">
    <property type="entry name" value="FAMILY PROTEIN, PUTATIVE (DUF1997)-RELATED"/>
    <property type="match status" value="1"/>
</dbReference>
<evidence type="ECO:0000256" key="1">
    <source>
        <dbReference type="SAM" id="MobiDB-lite"/>
    </source>
</evidence>
<name>A0AA38FK51_TAXCH</name>
<dbReference type="PANTHER" id="PTHR34131">
    <property type="entry name" value="(RAP ANNOTATION RELEASE2) GALACTOSE-BINDING LIKE DOMAIN CONTAINING PROTEIN"/>
    <property type="match status" value="1"/>
</dbReference>
<keyword evidence="3" id="KW-1185">Reference proteome</keyword>
<sequence length="201" mass="22603">GRPPFATVDFLVAGYRLGCIVPCTISIPRKSMRLMQVLKAELEESNIEKAKFEEAKTGKEELEESNMQKEVEESNIRKEELEGSNFQKANLFASRSERLYLPINTNSAGMTKSVSSFFSRPSGTKSILNISALQDFQYVGPNTYRCTLPKMVFLKFEVFPVLDLRVTTTCKECIVEMLSCRVNTLPFSLLPISAVERPGNV</sequence>
<dbReference type="EMBL" id="JAHRHJ020000008">
    <property type="protein sequence ID" value="KAH9305411.1"/>
    <property type="molecule type" value="Genomic_DNA"/>
</dbReference>
<dbReference type="InterPro" id="IPR018971">
    <property type="entry name" value="DUF1997"/>
</dbReference>
<feature type="region of interest" description="Disordered" evidence="1">
    <location>
        <begin position="54"/>
        <end position="76"/>
    </location>
</feature>
<comment type="caution">
    <text evidence="2">The sequence shown here is derived from an EMBL/GenBank/DDBJ whole genome shotgun (WGS) entry which is preliminary data.</text>
</comment>
<proteinExistence type="predicted"/>
<gene>
    <name evidence="2" type="ORF">KI387_009815</name>
</gene>
<dbReference type="OMA" id="CHITILE"/>
<organism evidence="2 3">
    <name type="scientific">Taxus chinensis</name>
    <name type="common">Chinese yew</name>
    <name type="synonym">Taxus wallichiana var. chinensis</name>
    <dbReference type="NCBI Taxonomy" id="29808"/>
    <lineage>
        <taxon>Eukaryota</taxon>
        <taxon>Viridiplantae</taxon>
        <taxon>Streptophyta</taxon>
        <taxon>Embryophyta</taxon>
        <taxon>Tracheophyta</taxon>
        <taxon>Spermatophyta</taxon>
        <taxon>Pinopsida</taxon>
        <taxon>Pinidae</taxon>
        <taxon>Conifers II</taxon>
        <taxon>Cupressales</taxon>
        <taxon>Taxaceae</taxon>
        <taxon>Taxus</taxon>
    </lineage>
</organism>
<dbReference type="AlphaFoldDB" id="A0AA38FK51"/>
<reference evidence="2 3" key="1">
    <citation type="journal article" date="2021" name="Nat. Plants">
        <title>The Taxus genome provides insights into paclitaxel biosynthesis.</title>
        <authorList>
            <person name="Xiong X."/>
            <person name="Gou J."/>
            <person name="Liao Q."/>
            <person name="Li Y."/>
            <person name="Zhou Q."/>
            <person name="Bi G."/>
            <person name="Li C."/>
            <person name="Du R."/>
            <person name="Wang X."/>
            <person name="Sun T."/>
            <person name="Guo L."/>
            <person name="Liang H."/>
            <person name="Lu P."/>
            <person name="Wu Y."/>
            <person name="Zhang Z."/>
            <person name="Ro D.K."/>
            <person name="Shang Y."/>
            <person name="Huang S."/>
            <person name="Yan J."/>
        </authorList>
    </citation>
    <scope>NUCLEOTIDE SEQUENCE [LARGE SCALE GENOMIC DNA]</scope>
    <source>
        <strain evidence="2">Ta-2019</strain>
    </source>
</reference>
<feature type="non-terminal residue" evidence="2">
    <location>
        <position position="201"/>
    </location>
</feature>